<protein>
    <submittedName>
        <fullName evidence="1">Uncharacterized protein</fullName>
    </submittedName>
</protein>
<organism evidence="1 2">
    <name type="scientific">Cephalotrichum gorgonifer</name>
    <dbReference type="NCBI Taxonomy" id="2041049"/>
    <lineage>
        <taxon>Eukaryota</taxon>
        <taxon>Fungi</taxon>
        <taxon>Dikarya</taxon>
        <taxon>Ascomycota</taxon>
        <taxon>Pezizomycotina</taxon>
        <taxon>Sordariomycetes</taxon>
        <taxon>Hypocreomycetidae</taxon>
        <taxon>Microascales</taxon>
        <taxon>Microascaceae</taxon>
        <taxon>Cephalotrichum</taxon>
    </lineage>
</organism>
<sequence length="321" mass="36231">MSKELPPITLLRISREASSVFRSIYRVRVPLPVKGGDASDKTLYISPENDTIWAVCDQLSGDTVALVAFLHDLVAYDPKGIGAVHLAIGGANLNDSNRLAELNPSDLCHPARKSITRLLSSSLQTFYAVISPSLEGRCMLPIMSRPHGQFHHNRSVPIFPRTQTYTFLERDPRSVDADLAHVAVNTDPRRTVWLWERFKANFGITRHLQGRYILGIRPYQDPGIDGRAGLVRFLQKADEGWEKYTDMVGQPVWGERMSREEYEAQRTSLSQAAGFWVFPQEALGDIPSVNEMKYMDTGEWEPEMVKDLSKFRPGICVFNLP</sequence>
<name>A0AAE8SUH6_9PEZI</name>
<comment type="caution">
    <text evidence="1">The sequence shown here is derived from an EMBL/GenBank/DDBJ whole genome shotgun (WGS) entry which is preliminary data.</text>
</comment>
<evidence type="ECO:0000313" key="1">
    <source>
        <dbReference type="EMBL" id="SPO01710.1"/>
    </source>
</evidence>
<dbReference type="EMBL" id="ONZQ02000005">
    <property type="protein sequence ID" value="SPO01710.1"/>
    <property type="molecule type" value="Genomic_DNA"/>
</dbReference>
<dbReference type="Proteomes" id="UP001187682">
    <property type="component" value="Unassembled WGS sequence"/>
</dbReference>
<keyword evidence="2" id="KW-1185">Reference proteome</keyword>
<dbReference type="AlphaFoldDB" id="A0AAE8SUH6"/>
<reference evidence="1" key="1">
    <citation type="submission" date="2018-03" db="EMBL/GenBank/DDBJ databases">
        <authorList>
            <person name="Guldener U."/>
        </authorList>
    </citation>
    <scope>NUCLEOTIDE SEQUENCE</scope>
</reference>
<accession>A0AAE8SUH6</accession>
<gene>
    <name evidence="1" type="ORF">DNG_04383</name>
</gene>
<proteinExistence type="predicted"/>
<evidence type="ECO:0000313" key="2">
    <source>
        <dbReference type="Proteomes" id="UP001187682"/>
    </source>
</evidence>